<dbReference type="GO" id="GO:0004567">
    <property type="term" value="F:beta-mannosidase activity"/>
    <property type="evidence" value="ECO:0007669"/>
    <property type="project" value="UniProtKB-EC"/>
</dbReference>
<evidence type="ECO:0000256" key="13">
    <source>
        <dbReference type="ARBA" id="ARBA00023157"/>
    </source>
</evidence>
<feature type="signal peptide" evidence="22">
    <location>
        <begin position="1"/>
        <end position="18"/>
    </location>
</feature>
<comment type="subcellular location">
    <subcellularLocation>
        <location evidence="3">Lysosome</location>
    </subcellularLocation>
    <subcellularLocation>
        <location evidence="4">Secreted</location>
    </subcellularLocation>
</comment>
<evidence type="ECO:0000256" key="20">
    <source>
        <dbReference type="ARBA" id="ARBA00041069"/>
    </source>
</evidence>
<feature type="domain" description="Beta-mannosidase Ig-fold" evidence="25">
    <location>
        <begin position="836"/>
        <end position="911"/>
    </location>
</feature>
<dbReference type="EC" id="3.2.1.25" evidence="8"/>
<feature type="domain" description="Beta-mannosidase-like galactose-binding" evidence="27">
    <location>
        <begin position="27"/>
        <end position="205"/>
    </location>
</feature>
<evidence type="ECO:0000256" key="1">
    <source>
        <dbReference type="ARBA" id="ARBA00000829"/>
    </source>
</evidence>
<evidence type="ECO:0000256" key="21">
    <source>
        <dbReference type="ARBA" id="ARBA00041614"/>
    </source>
</evidence>
<comment type="subunit">
    <text evidence="6">Monomer.</text>
</comment>
<protein>
    <recommendedName>
        <fullName evidence="9">Beta-mannosidase</fullName>
        <ecNumber evidence="8">3.2.1.25</ecNumber>
    </recommendedName>
    <alternativeName>
        <fullName evidence="20">Beta-mannosidase B</fullName>
    </alternativeName>
    <alternativeName>
        <fullName evidence="17">Lysosomal beta A mannosidase</fullName>
    </alternativeName>
    <alternativeName>
        <fullName evidence="18">Mannanase</fullName>
    </alternativeName>
    <alternativeName>
        <fullName evidence="21">Mannanase B</fullName>
    </alternativeName>
</protein>
<evidence type="ECO:0000256" key="8">
    <source>
        <dbReference type="ARBA" id="ARBA00012754"/>
    </source>
</evidence>
<evidence type="ECO:0000256" key="10">
    <source>
        <dbReference type="ARBA" id="ARBA00022525"/>
    </source>
</evidence>
<keyword evidence="10" id="KW-0964">Secreted</keyword>
<evidence type="ECO:0000259" key="26">
    <source>
        <dbReference type="Pfam" id="PF17786"/>
    </source>
</evidence>
<dbReference type="GO" id="GO:0005764">
    <property type="term" value="C:lysosome"/>
    <property type="evidence" value="ECO:0007669"/>
    <property type="project" value="UniProtKB-SubCell"/>
</dbReference>
<evidence type="ECO:0000256" key="22">
    <source>
        <dbReference type="SAM" id="SignalP"/>
    </source>
</evidence>
<dbReference type="FunFam" id="3.20.20.80:FF:000050">
    <property type="entry name" value="Beta-mannosidase B"/>
    <property type="match status" value="1"/>
</dbReference>
<comment type="pathway">
    <text evidence="5">Glycan metabolism; N-glycan degradation.</text>
</comment>
<dbReference type="SUPFAM" id="SSF49785">
    <property type="entry name" value="Galactose-binding domain-like"/>
    <property type="match status" value="1"/>
</dbReference>
<dbReference type="InterPro" id="IPR041625">
    <property type="entry name" value="Beta-mannosidase_Ig"/>
</dbReference>
<evidence type="ECO:0000256" key="18">
    <source>
        <dbReference type="ARBA" id="ARBA00033445"/>
    </source>
</evidence>
<keyword evidence="13" id="KW-1015">Disulfide bond</keyword>
<keyword evidence="12" id="KW-0378">Hydrolase</keyword>
<feature type="domain" description="Mannosidase Ig/CBM-like" evidence="26">
    <location>
        <begin position="726"/>
        <end position="810"/>
    </location>
</feature>
<keyword evidence="28" id="KW-1185">Reference proteome</keyword>
<accession>A0A914EBZ1</accession>
<evidence type="ECO:0000256" key="11">
    <source>
        <dbReference type="ARBA" id="ARBA00022729"/>
    </source>
</evidence>
<dbReference type="WBParaSite" id="ACRNAN_scaffold675.g24180.t1">
    <property type="protein sequence ID" value="ACRNAN_scaffold675.g24180.t1"/>
    <property type="gene ID" value="ACRNAN_scaffold675.g24180"/>
</dbReference>
<evidence type="ECO:0000259" key="24">
    <source>
        <dbReference type="Pfam" id="PF02836"/>
    </source>
</evidence>
<reference evidence="29" key="1">
    <citation type="submission" date="2022-11" db="UniProtKB">
        <authorList>
            <consortium name="WormBaseParasite"/>
        </authorList>
    </citation>
    <scope>IDENTIFICATION</scope>
</reference>
<evidence type="ECO:0000313" key="29">
    <source>
        <dbReference type="WBParaSite" id="ACRNAN_scaffold675.g24180.t1"/>
    </source>
</evidence>
<dbReference type="InterPro" id="IPR013783">
    <property type="entry name" value="Ig-like_fold"/>
</dbReference>
<dbReference type="Pfam" id="PF22666">
    <property type="entry name" value="Glyco_hydro_2_N2"/>
    <property type="match status" value="1"/>
</dbReference>
<evidence type="ECO:0000256" key="2">
    <source>
        <dbReference type="ARBA" id="ARBA00003150"/>
    </source>
</evidence>
<keyword evidence="11 22" id="KW-0732">Signal</keyword>
<dbReference type="Gene3D" id="2.60.120.260">
    <property type="entry name" value="Galactose-binding domain-like"/>
    <property type="match status" value="1"/>
</dbReference>
<evidence type="ECO:0000256" key="14">
    <source>
        <dbReference type="ARBA" id="ARBA00023180"/>
    </source>
</evidence>
<evidence type="ECO:0000256" key="15">
    <source>
        <dbReference type="ARBA" id="ARBA00023228"/>
    </source>
</evidence>
<evidence type="ECO:0000256" key="16">
    <source>
        <dbReference type="ARBA" id="ARBA00023295"/>
    </source>
</evidence>
<feature type="domain" description="Glycoside hydrolase family 2 catalytic" evidence="24">
    <location>
        <begin position="382"/>
        <end position="567"/>
    </location>
</feature>
<dbReference type="AlphaFoldDB" id="A0A914EBZ1"/>
<evidence type="ECO:0000256" key="17">
    <source>
        <dbReference type="ARBA" id="ARBA00032581"/>
    </source>
</evidence>
<dbReference type="InterPro" id="IPR036156">
    <property type="entry name" value="Beta-gal/glucu_dom_sf"/>
</dbReference>
<dbReference type="InterPro" id="IPR041447">
    <property type="entry name" value="Mannosidase_ig"/>
</dbReference>
<evidence type="ECO:0000256" key="4">
    <source>
        <dbReference type="ARBA" id="ARBA00004613"/>
    </source>
</evidence>
<dbReference type="InterPro" id="IPR050887">
    <property type="entry name" value="Beta-mannosidase_GH2"/>
</dbReference>
<name>A0A914EBZ1_9BILA</name>
<keyword evidence="16" id="KW-0326">Glycosidase</keyword>
<dbReference type="InterPro" id="IPR008979">
    <property type="entry name" value="Galactose-bd-like_sf"/>
</dbReference>
<dbReference type="Proteomes" id="UP000887540">
    <property type="component" value="Unplaced"/>
</dbReference>
<dbReference type="Pfam" id="PF00703">
    <property type="entry name" value="Glyco_hydro_2"/>
    <property type="match status" value="1"/>
</dbReference>
<feature type="chain" id="PRO_5038035681" description="Beta-mannosidase" evidence="22">
    <location>
        <begin position="19"/>
        <end position="913"/>
    </location>
</feature>
<dbReference type="SUPFAM" id="SSF49303">
    <property type="entry name" value="beta-Galactosidase/glucuronidase domain"/>
    <property type="match status" value="1"/>
</dbReference>
<dbReference type="InterPro" id="IPR054593">
    <property type="entry name" value="Beta-mannosidase-like_N2"/>
</dbReference>
<sequence>MWVGLLLLYGFLVKQIYAHIFLLDDQWSFYSPEKNFSGRGIAPGDIYSDLFRNNLTQNPLYGEGDQDLAWVGRTKWTYEKIFDLTDDITKSHEIFLHAKGLDTIASVYLNGQHLFDSRNQFVANAVQVKSILKPNGNTLRIEFDSPVNYAKKQADLYEKLVHHRVPPECPPGIFHGECNANFIRKAQSSFSWDWGPSFPTVGISRPIFLEYFDEVAIIELSPLVTKQQDSTKFNVLVDVFIFCSPSINSFILTSSIPELNISQATHFNIRCSSGKSIKISNNLSVPAENLKLWYPNGYGSQNLYKIQVTIQNEGHALAKKSAKIGFRTIELVQDFVDEANRTKGRNFFFKVNNIPIFLKGSNFIPISSFPSQNHTLRKQFLFQAMKEANMNALRVWGGGLYESETFYQLADEYGILLWHDLMFACALYPVNEAFLAEVDAEVKSQVHRLRHHPSILVWAGNNENELAIRAFWWYTPGYLVNDQVRDYVKLYRDVIKPIVNKLDPSRPFLLSSPSNGILTEEQGGVANSPSDQHYGDIHFYNEFINLWEDFNYQIPRCATEYGVQSIPLKSTMTHWINESAWSYGSKSMIDRQHHPGGIATLLTMTFLHFEIPKECGNNSTAQNLNSCGFVQNSNSFMDRFAFLTQVHQAIAIQVQTEHYRRWRGKLHPDGRGNTMCALYWQLNDVWAAPSWSSIDFDLNWKALHYFARRFFAPVIVSMYLDKNEGVEMFVVSDKTKPLLNYTLSIDLMAWTNGFKPVYSANKQLDIKPLSSIQIDIDDELRKRYNTQNDETEYVIRATLSNSKGLPVSPTAVLLPDKLYKIGTSYYGNAEVASVSKLSGNEYEISLKASGIVPIVWLDLKAPIKRKYEVLFWFSDNAFVMTQEQVKVVLKIVASNAEFTISKEDISVCHIASC</sequence>
<dbReference type="FunFam" id="2.60.120.260:FF:000060">
    <property type="entry name" value="Probable beta-mannosidase"/>
    <property type="match status" value="1"/>
</dbReference>
<organism evidence="28 29">
    <name type="scientific">Acrobeloides nanus</name>
    <dbReference type="NCBI Taxonomy" id="290746"/>
    <lineage>
        <taxon>Eukaryota</taxon>
        <taxon>Metazoa</taxon>
        <taxon>Ecdysozoa</taxon>
        <taxon>Nematoda</taxon>
        <taxon>Chromadorea</taxon>
        <taxon>Rhabditida</taxon>
        <taxon>Tylenchina</taxon>
        <taxon>Cephalobomorpha</taxon>
        <taxon>Cephaloboidea</taxon>
        <taxon>Cephalobidae</taxon>
        <taxon>Acrobeloides</taxon>
    </lineage>
</organism>
<dbReference type="SUPFAM" id="SSF51445">
    <property type="entry name" value="(Trans)glycosidases"/>
    <property type="match status" value="1"/>
</dbReference>
<evidence type="ECO:0000256" key="7">
    <source>
        <dbReference type="ARBA" id="ARBA00011738"/>
    </source>
</evidence>
<dbReference type="Pfam" id="PF17753">
    <property type="entry name" value="Ig_mannosidase"/>
    <property type="match status" value="1"/>
</dbReference>
<comment type="catalytic activity">
    <reaction evidence="1">
        <text>Hydrolysis of terminal, non-reducing beta-D-mannose residues in beta-D-mannosides.</text>
        <dbReference type="EC" id="3.2.1.25"/>
    </reaction>
</comment>
<dbReference type="GO" id="GO:0005975">
    <property type="term" value="P:carbohydrate metabolic process"/>
    <property type="evidence" value="ECO:0007669"/>
    <property type="project" value="InterPro"/>
</dbReference>
<evidence type="ECO:0000256" key="3">
    <source>
        <dbReference type="ARBA" id="ARBA00004371"/>
    </source>
</evidence>
<comment type="function">
    <text evidence="2">Exoglycosidase that cleaves the single beta-linked mannose residue from the non-reducing end of all N-linked glycoprotein oligosaccharides.</text>
</comment>
<evidence type="ECO:0000313" key="28">
    <source>
        <dbReference type="Proteomes" id="UP000887540"/>
    </source>
</evidence>
<evidence type="ECO:0000256" key="19">
    <source>
        <dbReference type="ARBA" id="ARBA00038429"/>
    </source>
</evidence>
<comment type="similarity">
    <text evidence="19">Belongs to the glycosyl hydrolase 2 family. Beta-mannosidase B subfamily.</text>
</comment>
<dbReference type="InterPro" id="IPR006102">
    <property type="entry name" value="Ig-like_GH2"/>
</dbReference>
<keyword evidence="14" id="KW-0325">Glycoprotein</keyword>
<dbReference type="InterPro" id="IPR017853">
    <property type="entry name" value="GH"/>
</dbReference>
<evidence type="ECO:0000256" key="12">
    <source>
        <dbReference type="ARBA" id="ARBA00022801"/>
    </source>
</evidence>
<evidence type="ECO:0000256" key="6">
    <source>
        <dbReference type="ARBA" id="ARBA00011245"/>
    </source>
</evidence>
<evidence type="ECO:0000256" key="5">
    <source>
        <dbReference type="ARBA" id="ARBA00004740"/>
    </source>
</evidence>
<evidence type="ECO:0000256" key="9">
    <source>
        <dbReference type="ARBA" id="ARBA00015707"/>
    </source>
</evidence>
<dbReference type="PANTHER" id="PTHR43730">
    <property type="entry name" value="BETA-MANNOSIDASE"/>
    <property type="match status" value="1"/>
</dbReference>
<dbReference type="Gene3D" id="2.60.40.10">
    <property type="entry name" value="Immunoglobulins"/>
    <property type="match status" value="2"/>
</dbReference>
<dbReference type="InterPro" id="IPR006103">
    <property type="entry name" value="Glyco_hydro_2_cat"/>
</dbReference>
<evidence type="ECO:0000259" key="27">
    <source>
        <dbReference type="Pfam" id="PF22666"/>
    </source>
</evidence>
<evidence type="ECO:0000259" key="23">
    <source>
        <dbReference type="Pfam" id="PF00703"/>
    </source>
</evidence>
<feature type="domain" description="Glycoside hydrolase family 2 immunoglobulin-like beta-sandwich" evidence="23">
    <location>
        <begin position="279"/>
        <end position="327"/>
    </location>
</feature>
<dbReference type="Pfam" id="PF17786">
    <property type="entry name" value="Mannosidase_ig"/>
    <property type="match status" value="1"/>
</dbReference>
<dbReference type="Pfam" id="PF02836">
    <property type="entry name" value="Glyco_hydro_2_C"/>
    <property type="match status" value="1"/>
</dbReference>
<dbReference type="GO" id="GO:0006516">
    <property type="term" value="P:glycoprotein catabolic process"/>
    <property type="evidence" value="ECO:0007669"/>
    <property type="project" value="TreeGrafter"/>
</dbReference>
<dbReference type="GO" id="GO:0005576">
    <property type="term" value="C:extracellular region"/>
    <property type="evidence" value="ECO:0007669"/>
    <property type="project" value="UniProtKB-SubCell"/>
</dbReference>
<dbReference type="Gene3D" id="3.20.20.80">
    <property type="entry name" value="Glycosidases"/>
    <property type="match status" value="1"/>
</dbReference>
<dbReference type="PANTHER" id="PTHR43730:SF1">
    <property type="entry name" value="BETA-MANNOSIDASE"/>
    <property type="match status" value="1"/>
</dbReference>
<evidence type="ECO:0000259" key="25">
    <source>
        <dbReference type="Pfam" id="PF17753"/>
    </source>
</evidence>
<comment type="subunit">
    <text evidence="7">Homodimer.</text>
</comment>
<keyword evidence="15" id="KW-0458">Lysosome</keyword>
<proteinExistence type="inferred from homology"/>